<feature type="domain" description="PAS" evidence="3">
    <location>
        <begin position="18"/>
        <end position="62"/>
    </location>
</feature>
<accession>A0ABQ3LTV4</accession>
<gene>
    <name evidence="4" type="ORF">GCM10008023_35440</name>
</gene>
<dbReference type="PANTHER" id="PTHR43214">
    <property type="entry name" value="TWO-COMPONENT RESPONSE REGULATOR"/>
    <property type="match status" value="1"/>
</dbReference>
<reference evidence="5" key="1">
    <citation type="journal article" date="2019" name="Int. J. Syst. Evol. Microbiol.">
        <title>The Global Catalogue of Microorganisms (GCM) 10K type strain sequencing project: providing services to taxonomists for standard genome sequencing and annotation.</title>
        <authorList>
            <consortium name="The Broad Institute Genomics Platform"/>
            <consortium name="The Broad Institute Genome Sequencing Center for Infectious Disease"/>
            <person name="Wu L."/>
            <person name="Ma J."/>
        </authorList>
    </citation>
    <scope>NUCLEOTIDE SEQUENCE [LARGE SCALE GENOMIC DNA]</scope>
    <source>
        <strain evidence="5">CGMCC 1.8957</strain>
    </source>
</reference>
<dbReference type="SUPFAM" id="SSF55785">
    <property type="entry name" value="PYP-like sensor domain (PAS domain)"/>
    <property type="match status" value="3"/>
</dbReference>
<dbReference type="InterPro" id="IPR039420">
    <property type="entry name" value="WalR-like"/>
</dbReference>
<dbReference type="SUPFAM" id="SSF46894">
    <property type="entry name" value="C-terminal effector domain of the bipartite response regulators"/>
    <property type="match status" value="1"/>
</dbReference>
<dbReference type="Proteomes" id="UP000652430">
    <property type="component" value="Unassembled WGS sequence"/>
</dbReference>
<dbReference type="EMBL" id="BNAQ01000006">
    <property type="protein sequence ID" value="GHH23907.1"/>
    <property type="molecule type" value="Genomic_DNA"/>
</dbReference>
<protein>
    <submittedName>
        <fullName evidence="4">Transcriptional regulator</fullName>
    </submittedName>
</protein>
<proteinExistence type="predicted"/>
<dbReference type="Pfam" id="PF13188">
    <property type="entry name" value="PAS_8"/>
    <property type="match status" value="2"/>
</dbReference>
<dbReference type="CDD" id="cd06170">
    <property type="entry name" value="LuxR_C_like"/>
    <property type="match status" value="1"/>
</dbReference>
<dbReference type="InterPro" id="IPR035965">
    <property type="entry name" value="PAS-like_dom_sf"/>
</dbReference>
<dbReference type="PRINTS" id="PR00038">
    <property type="entry name" value="HTHLUXR"/>
</dbReference>
<dbReference type="PROSITE" id="PS50112">
    <property type="entry name" value="PAS"/>
    <property type="match status" value="3"/>
</dbReference>
<sequence length="496" mass="55245">MRFDTMISRTNRPVHGPTLHHLEQLMESLLAGVILMDPTGVILSANAAALEMHGIDTVEDLGATADDYAQRFCLRYRDQRRLPRREYPLVRLLAGESFPDLIVDVAPLGSNTPRWVHQVRDVAMDDDGGEPDCLALVIHDVSERFDAEDRFEAMFQANPAPAIIVRVSDQRYVRANQGFFDLGGYHRGDIVGRSLFELDLLANVDRREHVKDCVAAGKVIPQLEAELPLADGSTKLVILAGQPIEVENDPCLLFTFADLEPRRRAERALQTSEQHFATVFDMAPVAMVVTKGDDYRIINVNDAFRRLTGYSGHDAIGRVADDLQLWNDAAQREGLEAEIVSRSGFRGHDVRVIGKDGAPVDCIVSAERISVRSDECVLWLYQDISARRRSELELVEAIEAVMKDANWLSRSIMDKLATLRGPRGAALVKKDAADISPREREVLELICQGVDDSGIAEKLALSRNTVRNHVARLYAKIGVNRRSAAIVWARERGIEG</sequence>
<dbReference type="SMART" id="SM00421">
    <property type="entry name" value="HTH_LUXR"/>
    <property type="match status" value="1"/>
</dbReference>
<dbReference type="PANTHER" id="PTHR43214:SF38">
    <property type="entry name" value="NITRATE_NITRITE RESPONSE REGULATOR PROTEIN NARL"/>
    <property type="match status" value="1"/>
</dbReference>
<evidence type="ECO:0000313" key="5">
    <source>
        <dbReference type="Proteomes" id="UP000652430"/>
    </source>
</evidence>
<dbReference type="InterPro" id="IPR036388">
    <property type="entry name" value="WH-like_DNA-bd_sf"/>
</dbReference>
<dbReference type="Gene3D" id="3.30.450.20">
    <property type="entry name" value="PAS domain"/>
    <property type="match status" value="3"/>
</dbReference>
<dbReference type="InterPro" id="IPR016032">
    <property type="entry name" value="Sig_transdc_resp-reg_C-effctor"/>
</dbReference>
<dbReference type="InterPro" id="IPR000792">
    <property type="entry name" value="Tscrpt_reg_LuxR_C"/>
</dbReference>
<keyword evidence="1" id="KW-0238">DNA-binding</keyword>
<feature type="domain" description="PAS" evidence="3">
    <location>
        <begin position="272"/>
        <end position="318"/>
    </location>
</feature>
<dbReference type="SMART" id="SM00091">
    <property type="entry name" value="PAS"/>
    <property type="match status" value="3"/>
</dbReference>
<dbReference type="Gene3D" id="1.10.10.10">
    <property type="entry name" value="Winged helix-like DNA-binding domain superfamily/Winged helix DNA-binding domain"/>
    <property type="match status" value="1"/>
</dbReference>
<feature type="domain" description="PAS" evidence="3">
    <location>
        <begin position="147"/>
        <end position="198"/>
    </location>
</feature>
<keyword evidence="5" id="KW-1185">Reference proteome</keyword>
<dbReference type="InterPro" id="IPR000014">
    <property type="entry name" value="PAS"/>
</dbReference>
<organism evidence="4 5">
    <name type="scientific">Sphingomonas glacialis</name>
    <dbReference type="NCBI Taxonomy" id="658225"/>
    <lineage>
        <taxon>Bacteria</taxon>
        <taxon>Pseudomonadati</taxon>
        <taxon>Pseudomonadota</taxon>
        <taxon>Alphaproteobacteria</taxon>
        <taxon>Sphingomonadales</taxon>
        <taxon>Sphingomonadaceae</taxon>
        <taxon>Sphingomonas</taxon>
    </lineage>
</organism>
<dbReference type="CDD" id="cd00130">
    <property type="entry name" value="PAS"/>
    <property type="match status" value="2"/>
</dbReference>
<dbReference type="Pfam" id="PF00196">
    <property type="entry name" value="GerE"/>
    <property type="match status" value="1"/>
</dbReference>
<comment type="caution">
    <text evidence="4">The sequence shown here is derived from an EMBL/GenBank/DDBJ whole genome shotgun (WGS) entry which is preliminary data.</text>
</comment>
<dbReference type="Pfam" id="PF13426">
    <property type="entry name" value="PAS_9"/>
    <property type="match status" value="1"/>
</dbReference>
<evidence type="ECO:0000259" key="2">
    <source>
        <dbReference type="PROSITE" id="PS50043"/>
    </source>
</evidence>
<evidence type="ECO:0000259" key="3">
    <source>
        <dbReference type="PROSITE" id="PS50112"/>
    </source>
</evidence>
<name>A0ABQ3LTV4_9SPHN</name>
<evidence type="ECO:0000256" key="1">
    <source>
        <dbReference type="ARBA" id="ARBA00023125"/>
    </source>
</evidence>
<dbReference type="NCBIfam" id="TIGR00229">
    <property type="entry name" value="sensory_box"/>
    <property type="match status" value="2"/>
</dbReference>
<evidence type="ECO:0000313" key="4">
    <source>
        <dbReference type="EMBL" id="GHH23907.1"/>
    </source>
</evidence>
<dbReference type="PROSITE" id="PS50043">
    <property type="entry name" value="HTH_LUXR_2"/>
    <property type="match status" value="1"/>
</dbReference>
<feature type="domain" description="HTH luxR-type" evidence="2">
    <location>
        <begin position="428"/>
        <end position="493"/>
    </location>
</feature>